<dbReference type="SUPFAM" id="SSF53720">
    <property type="entry name" value="ALDH-like"/>
    <property type="match status" value="1"/>
</dbReference>
<sequence length="502" mass="53620">MSRLKETHRGHIQMAPDLADPALKKAAAYVDGAWLAAGESGTYTLRNPATGGTLAELPLLSRAQVARAVDAAHAAWGPWRATPAKARARLLRRWFDLIEQNADDLARLIVLEEGKPFTEAKGEVAYAASFIEWFAEEAKRIRGDVMAAPEPSRRIVVLKEPVGVCAAITPWNFPAAMITRKVAPALAAGCTIVVRPAEQTPLTALALAELAERAGIPRGVFSVVLGKAREIGPELTGNPLVRKLTFTGSTEVGRLLLAQAAETVKKCSMELGGNAPLVVFDDADLEMAVEGLIATKYRNTGQACISANRAYVQSGVYDRFVARLAERVGALKVGNGFEPGVVQGPLINEDAVLKVEEHVSDAVRKGARLVCGGARHELGGFFYQPTVLADVAPTMLVSHEETFGPVAPIIRFDTEDEVIALANDTEFGLAAYLFSADAARIWRVAAALEAGMVGINTGLISNEVAPFGGVKQSGIGREGSIYGIEEFLEIKYLAWEGAGEVR</sequence>
<comment type="similarity">
    <text evidence="1 5">Belongs to the aldehyde dehydrogenase family.</text>
</comment>
<evidence type="ECO:0000256" key="2">
    <source>
        <dbReference type="ARBA" id="ARBA00023002"/>
    </source>
</evidence>
<dbReference type="InterPro" id="IPR029510">
    <property type="entry name" value="Ald_DH_CS_GLU"/>
</dbReference>
<protein>
    <submittedName>
        <fullName evidence="7">Succinate-semialdehyde dehydrogenase [NADP(+)] GabD</fullName>
        <ecNumber evidence="7">1.2.1.79</ecNumber>
    </submittedName>
</protein>
<dbReference type="InterPro" id="IPR050740">
    <property type="entry name" value="Aldehyde_DH_Superfamily"/>
</dbReference>
<dbReference type="InterPro" id="IPR015590">
    <property type="entry name" value="Aldehyde_DH_dom"/>
</dbReference>
<dbReference type="InterPro" id="IPR010102">
    <property type="entry name" value="Succ_semiAld_DH"/>
</dbReference>
<dbReference type="GO" id="GO:0005829">
    <property type="term" value="C:cytosol"/>
    <property type="evidence" value="ECO:0007669"/>
    <property type="project" value="TreeGrafter"/>
</dbReference>
<dbReference type="InterPro" id="IPR016162">
    <property type="entry name" value="Ald_DH_N"/>
</dbReference>
<gene>
    <name evidence="7" type="primary">gabD_2</name>
    <name evidence="7" type="ORF">NCTC13291_04152</name>
</gene>
<dbReference type="PANTHER" id="PTHR43353">
    <property type="entry name" value="SUCCINATE-SEMIALDEHYDE DEHYDROGENASE, MITOCHONDRIAL"/>
    <property type="match status" value="1"/>
</dbReference>
<reference evidence="7 8" key="1">
    <citation type="submission" date="2018-06" db="EMBL/GenBank/DDBJ databases">
        <authorList>
            <consortium name="Pathogen Informatics"/>
            <person name="Doyle S."/>
        </authorList>
    </citation>
    <scope>NUCLEOTIDE SEQUENCE [LARGE SCALE GENOMIC DNA]</scope>
    <source>
        <strain evidence="7 8">NCTC13291</strain>
    </source>
</reference>
<proteinExistence type="inferred from homology"/>
<dbReference type="Gene3D" id="3.40.605.10">
    <property type="entry name" value="Aldehyde Dehydrogenase, Chain A, domain 1"/>
    <property type="match status" value="1"/>
</dbReference>
<dbReference type="AlphaFoldDB" id="A0A379PQ66"/>
<dbReference type="FunFam" id="3.40.605.10:FF:000026">
    <property type="entry name" value="Aldehyde dehydrogenase, putative"/>
    <property type="match status" value="1"/>
</dbReference>
<dbReference type="EC" id="1.2.1.79" evidence="7"/>
<dbReference type="InterPro" id="IPR016161">
    <property type="entry name" value="Ald_DH/histidinol_DH"/>
</dbReference>
<evidence type="ECO:0000256" key="4">
    <source>
        <dbReference type="PROSITE-ProRule" id="PRU10007"/>
    </source>
</evidence>
<evidence type="ECO:0000313" key="8">
    <source>
        <dbReference type="Proteomes" id="UP000254919"/>
    </source>
</evidence>
<dbReference type="InterPro" id="IPR016163">
    <property type="entry name" value="Ald_DH_C"/>
</dbReference>
<name>A0A379PQ66_9PROT</name>
<evidence type="ECO:0000256" key="1">
    <source>
        <dbReference type="ARBA" id="ARBA00009986"/>
    </source>
</evidence>
<dbReference type="FunFam" id="3.40.605.10:FF:000005">
    <property type="entry name" value="Succinate-semialdehyde dehydrogenase I"/>
    <property type="match status" value="1"/>
</dbReference>
<dbReference type="Pfam" id="PF00171">
    <property type="entry name" value="Aldedh"/>
    <property type="match status" value="1"/>
</dbReference>
<keyword evidence="3" id="KW-0558">Oxidation</keyword>
<dbReference type="PANTHER" id="PTHR43353:SF5">
    <property type="entry name" value="SUCCINATE-SEMIALDEHYDE DEHYDROGENASE, MITOCHONDRIAL"/>
    <property type="match status" value="1"/>
</dbReference>
<dbReference type="NCBIfam" id="TIGR01780">
    <property type="entry name" value="SSADH"/>
    <property type="match status" value="1"/>
</dbReference>
<dbReference type="GO" id="GO:0004777">
    <property type="term" value="F:succinate-semialdehyde dehydrogenase (NAD+) activity"/>
    <property type="evidence" value="ECO:0007669"/>
    <property type="project" value="TreeGrafter"/>
</dbReference>
<evidence type="ECO:0000256" key="5">
    <source>
        <dbReference type="RuleBase" id="RU003345"/>
    </source>
</evidence>
<dbReference type="GO" id="GO:0009450">
    <property type="term" value="P:gamma-aminobutyric acid catabolic process"/>
    <property type="evidence" value="ECO:0007669"/>
    <property type="project" value="InterPro"/>
</dbReference>
<feature type="domain" description="Aldehyde dehydrogenase" evidence="6">
    <location>
        <begin position="38"/>
        <end position="492"/>
    </location>
</feature>
<dbReference type="FunFam" id="3.40.309.10:FF:000004">
    <property type="entry name" value="Succinate-semialdehyde dehydrogenase I"/>
    <property type="match status" value="1"/>
</dbReference>
<dbReference type="PROSITE" id="PS00687">
    <property type="entry name" value="ALDEHYDE_DEHYDR_GLU"/>
    <property type="match status" value="1"/>
</dbReference>
<accession>A0A379PQ66</accession>
<evidence type="ECO:0000259" key="6">
    <source>
        <dbReference type="Pfam" id="PF00171"/>
    </source>
</evidence>
<dbReference type="CDD" id="cd07103">
    <property type="entry name" value="ALDH_F5_SSADH_GabD"/>
    <property type="match status" value="1"/>
</dbReference>
<evidence type="ECO:0000313" key="7">
    <source>
        <dbReference type="EMBL" id="SUE95269.1"/>
    </source>
</evidence>
<evidence type="ECO:0000256" key="3">
    <source>
        <dbReference type="ARBA" id="ARBA00023097"/>
    </source>
</evidence>
<dbReference type="GO" id="GO:0036243">
    <property type="term" value="F:succinate-semialdehyde dehydrogenase (NADP+) activity"/>
    <property type="evidence" value="ECO:0007669"/>
    <property type="project" value="UniProtKB-EC"/>
</dbReference>
<dbReference type="Proteomes" id="UP000254919">
    <property type="component" value="Unassembled WGS sequence"/>
</dbReference>
<dbReference type="EMBL" id="UGVN01000002">
    <property type="protein sequence ID" value="SUE95269.1"/>
    <property type="molecule type" value="Genomic_DNA"/>
</dbReference>
<keyword evidence="2 5" id="KW-0560">Oxidoreductase</keyword>
<dbReference type="RefSeq" id="WP_237719343.1">
    <property type="nucleotide sequence ID" value="NZ_CBCSHT010000031.1"/>
</dbReference>
<dbReference type="Gene3D" id="3.40.309.10">
    <property type="entry name" value="Aldehyde Dehydrogenase, Chain A, domain 2"/>
    <property type="match status" value="1"/>
</dbReference>
<organism evidence="7 8">
    <name type="scientific">Roseomonas mucosa</name>
    <dbReference type="NCBI Taxonomy" id="207340"/>
    <lineage>
        <taxon>Bacteria</taxon>
        <taxon>Pseudomonadati</taxon>
        <taxon>Pseudomonadota</taxon>
        <taxon>Alphaproteobacteria</taxon>
        <taxon>Acetobacterales</taxon>
        <taxon>Roseomonadaceae</taxon>
        <taxon>Roseomonas</taxon>
    </lineage>
</organism>
<feature type="active site" evidence="4">
    <location>
        <position position="270"/>
    </location>
</feature>